<evidence type="ECO:0000313" key="3">
    <source>
        <dbReference type="EMBL" id="KDR33487.1"/>
    </source>
</evidence>
<dbReference type="STRING" id="1071679.BG57_08075"/>
<dbReference type="EMBL" id="JFHE01000016">
    <property type="protein sequence ID" value="KDR33487.1"/>
    <property type="molecule type" value="Genomic_DNA"/>
</dbReference>
<organism evidence="3 4">
    <name type="scientific">Caballeronia grimmiae</name>
    <dbReference type="NCBI Taxonomy" id="1071679"/>
    <lineage>
        <taxon>Bacteria</taxon>
        <taxon>Pseudomonadati</taxon>
        <taxon>Pseudomonadota</taxon>
        <taxon>Betaproteobacteria</taxon>
        <taxon>Burkholderiales</taxon>
        <taxon>Burkholderiaceae</taxon>
        <taxon>Caballeronia</taxon>
    </lineage>
</organism>
<comment type="caution">
    <text evidence="3">The sequence shown here is derived from an EMBL/GenBank/DDBJ whole genome shotgun (WGS) entry which is preliminary data.</text>
</comment>
<dbReference type="RefSeq" id="WP_035966670.1">
    <property type="nucleotide sequence ID" value="NZ_BMEG01000004.1"/>
</dbReference>
<reference evidence="3 4" key="2">
    <citation type="submission" date="2014-03" db="EMBL/GenBank/DDBJ databases">
        <title>Draft Genome Sequences of Four Burkholderia Strains.</title>
        <authorList>
            <person name="Liu X.Y."/>
            <person name="Li C.X."/>
            <person name="Xu J.H."/>
        </authorList>
    </citation>
    <scope>NUCLEOTIDE SEQUENCE [LARGE SCALE GENOMIC DNA]</scope>
    <source>
        <strain evidence="3 4">R27</strain>
    </source>
</reference>
<sequence length="126" mass="14124">MENVTPACSVCGKRASSQIRIAEYGQRRQRMLCDEHYMELRARNQGGLSPPESLFHGGPLDGLSGDLWPQMESGRNSRSASDARPGRIAFRWRDRPGNRRIVTQRSSNQKETRAGSSLNFAKSEVC</sequence>
<dbReference type="Proteomes" id="UP000027439">
    <property type="component" value="Unassembled WGS sequence"/>
</dbReference>
<reference evidence="5" key="3">
    <citation type="journal article" date="2019" name="Int. J. Syst. Evol. Microbiol.">
        <title>The Global Catalogue of Microorganisms (GCM) 10K type strain sequencing project: providing services to taxonomists for standard genome sequencing and annotation.</title>
        <authorList>
            <consortium name="The Broad Institute Genomics Platform"/>
            <consortium name="The Broad Institute Genome Sequencing Center for Infectious Disease"/>
            <person name="Wu L."/>
            <person name="Ma J."/>
        </authorList>
    </citation>
    <scope>NUCLEOTIDE SEQUENCE [LARGE SCALE GENOMIC DNA]</scope>
    <source>
        <strain evidence="5">CGMCC 1.11013</strain>
    </source>
</reference>
<protein>
    <submittedName>
        <fullName evidence="3">Uncharacterized protein</fullName>
    </submittedName>
</protein>
<name>A0A069NZ75_9BURK</name>
<dbReference type="AlphaFoldDB" id="A0A069NZ75"/>
<keyword evidence="5" id="KW-1185">Reference proteome</keyword>
<evidence type="ECO:0000313" key="2">
    <source>
        <dbReference type="EMBL" id="GGD71915.1"/>
    </source>
</evidence>
<feature type="region of interest" description="Disordered" evidence="1">
    <location>
        <begin position="43"/>
        <end position="126"/>
    </location>
</feature>
<reference evidence="2" key="1">
    <citation type="journal article" date="2014" name="Int. J. Syst. Evol. Microbiol.">
        <title>Complete genome of a new Firmicutes species belonging to the dominant human colonic microbiota ('Ruminococcus bicirculans') reveals two chromosomes and a selective capacity to utilize plant glucans.</title>
        <authorList>
            <consortium name="NISC Comparative Sequencing Program"/>
            <person name="Wegmann U."/>
            <person name="Louis P."/>
            <person name="Goesmann A."/>
            <person name="Henrissat B."/>
            <person name="Duncan S.H."/>
            <person name="Flint H.J."/>
        </authorList>
    </citation>
    <scope>NUCLEOTIDE SEQUENCE</scope>
    <source>
        <strain evidence="2">CGMCC 1.11013</strain>
    </source>
</reference>
<evidence type="ECO:0000256" key="1">
    <source>
        <dbReference type="SAM" id="MobiDB-lite"/>
    </source>
</evidence>
<reference evidence="2" key="4">
    <citation type="submission" date="2024-05" db="EMBL/GenBank/DDBJ databases">
        <authorList>
            <person name="Sun Q."/>
            <person name="Zhou Y."/>
        </authorList>
    </citation>
    <scope>NUCLEOTIDE SEQUENCE</scope>
    <source>
        <strain evidence="2">CGMCC 1.11013</strain>
    </source>
</reference>
<proteinExistence type="predicted"/>
<evidence type="ECO:0000313" key="5">
    <source>
        <dbReference type="Proteomes" id="UP000597138"/>
    </source>
</evidence>
<evidence type="ECO:0000313" key="4">
    <source>
        <dbReference type="Proteomes" id="UP000027439"/>
    </source>
</evidence>
<dbReference type="Proteomes" id="UP000597138">
    <property type="component" value="Unassembled WGS sequence"/>
</dbReference>
<dbReference type="EMBL" id="BMEG01000004">
    <property type="protein sequence ID" value="GGD71915.1"/>
    <property type="molecule type" value="Genomic_DNA"/>
</dbReference>
<accession>A0A069NZ75</accession>
<gene>
    <name evidence="3" type="ORF">BG57_08075</name>
    <name evidence="2" type="ORF">GCM10010985_28030</name>
</gene>